<dbReference type="AlphaFoldDB" id="A0A821DYY7"/>
<evidence type="ECO:0000313" key="2">
    <source>
        <dbReference type="EMBL" id="CAF4938419.1"/>
    </source>
</evidence>
<keyword evidence="3" id="KW-1185">Reference proteome</keyword>
<gene>
    <name evidence="2" type="ORF">QYT958_LOCUS32553</name>
    <name evidence="1" type="ORF">UJA718_LOCUS32439</name>
</gene>
<evidence type="ECO:0000313" key="3">
    <source>
        <dbReference type="Proteomes" id="UP000663873"/>
    </source>
</evidence>
<feature type="non-terminal residue" evidence="1">
    <location>
        <position position="1"/>
    </location>
</feature>
<dbReference type="EMBL" id="CAJOBR010021379">
    <property type="protein sequence ID" value="CAF4938419.1"/>
    <property type="molecule type" value="Genomic_DNA"/>
</dbReference>
<dbReference type="EMBL" id="CAJOBP010027889">
    <property type="protein sequence ID" value="CAF4628530.1"/>
    <property type="molecule type" value="Genomic_DNA"/>
</dbReference>
<sequence length="115" mass="13340">ALELEIKTPSTIRIIENIRAVIHLINIESNESTNANLPITQTTAYIKKKIQGVFLDVLGPARLEHERYVARPIGVRNEDAYVRGILLYHHSQQTIRVRIENFENPCSIFFRLNRF</sequence>
<comment type="caution">
    <text evidence="1">The sequence shown here is derived from an EMBL/GenBank/DDBJ whole genome shotgun (WGS) entry which is preliminary data.</text>
</comment>
<dbReference type="Proteomes" id="UP000663848">
    <property type="component" value="Unassembled WGS sequence"/>
</dbReference>
<organism evidence="1 3">
    <name type="scientific">Rotaria socialis</name>
    <dbReference type="NCBI Taxonomy" id="392032"/>
    <lineage>
        <taxon>Eukaryota</taxon>
        <taxon>Metazoa</taxon>
        <taxon>Spiralia</taxon>
        <taxon>Gnathifera</taxon>
        <taxon>Rotifera</taxon>
        <taxon>Eurotatoria</taxon>
        <taxon>Bdelloidea</taxon>
        <taxon>Philodinida</taxon>
        <taxon>Philodinidae</taxon>
        <taxon>Rotaria</taxon>
    </lineage>
</organism>
<accession>A0A821DYY7</accession>
<protein>
    <submittedName>
        <fullName evidence="1">Uncharacterized protein</fullName>
    </submittedName>
</protein>
<evidence type="ECO:0000313" key="1">
    <source>
        <dbReference type="EMBL" id="CAF4628530.1"/>
    </source>
</evidence>
<reference evidence="1" key="1">
    <citation type="submission" date="2021-02" db="EMBL/GenBank/DDBJ databases">
        <authorList>
            <person name="Nowell W R."/>
        </authorList>
    </citation>
    <scope>NUCLEOTIDE SEQUENCE</scope>
</reference>
<proteinExistence type="predicted"/>
<dbReference type="Proteomes" id="UP000663873">
    <property type="component" value="Unassembled WGS sequence"/>
</dbReference>
<name>A0A821DYY7_9BILA</name>